<dbReference type="AlphaFoldDB" id="A0AA42CUC1"/>
<keyword evidence="2" id="KW-1185">Reference proteome</keyword>
<sequence>MAQLPVLLTGRLHADTVENARSLAGHWPVTGRSMSVALPFQITTFM</sequence>
<comment type="caution">
    <text evidence="1">The sequence shown here is derived from an EMBL/GenBank/DDBJ whole genome shotgun (WGS) entry which is preliminary data.</text>
</comment>
<dbReference type="RefSeq" id="WP_265896306.1">
    <property type="nucleotide sequence ID" value="NZ_JAPIVE010000002.1"/>
</dbReference>
<protein>
    <submittedName>
        <fullName evidence="1">Uncharacterized protein</fullName>
    </submittedName>
</protein>
<gene>
    <name evidence="1" type="ORF">OQ287_09750</name>
</gene>
<evidence type="ECO:0000313" key="2">
    <source>
        <dbReference type="Proteomes" id="UP001165678"/>
    </source>
</evidence>
<proteinExistence type="predicted"/>
<dbReference type="Proteomes" id="UP001165678">
    <property type="component" value="Unassembled WGS sequence"/>
</dbReference>
<reference evidence="1" key="1">
    <citation type="submission" date="2022-11" db="EMBL/GenBank/DDBJ databases">
        <title>Larsenimonas rhizosphaerae sp. nov., isolated from a tidal mudflat.</title>
        <authorList>
            <person name="Lee S.D."/>
            <person name="Kim I.S."/>
        </authorList>
    </citation>
    <scope>NUCLEOTIDE SEQUENCE</scope>
    <source>
        <strain evidence="1">GH2-1</strain>
    </source>
</reference>
<accession>A0AA42CUC1</accession>
<organism evidence="1 2">
    <name type="scientific">Larsenimonas rhizosphaerae</name>
    <dbReference type="NCBI Taxonomy" id="2944682"/>
    <lineage>
        <taxon>Bacteria</taxon>
        <taxon>Pseudomonadati</taxon>
        <taxon>Pseudomonadota</taxon>
        <taxon>Gammaproteobacteria</taxon>
        <taxon>Oceanospirillales</taxon>
        <taxon>Halomonadaceae</taxon>
        <taxon>Larsenimonas</taxon>
    </lineage>
</organism>
<evidence type="ECO:0000313" key="1">
    <source>
        <dbReference type="EMBL" id="MCX2524527.1"/>
    </source>
</evidence>
<dbReference type="EMBL" id="JAPIVE010000002">
    <property type="protein sequence ID" value="MCX2524527.1"/>
    <property type="molecule type" value="Genomic_DNA"/>
</dbReference>
<name>A0AA42CUC1_9GAMM</name>